<proteinExistence type="predicted"/>
<name>A0A1F7RLU7_9BACT</name>
<evidence type="ECO:0000256" key="1">
    <source>
        <dbReference type="SAM" id="Phobius"/>
    </source>
</evidence>
<feature type="transmembrane region" description="Helical" evidence="1">
    <location>
        <begin position="17"/>
        <end position="35"/>
    </location>
</feature>
<accession>A0A1F7RLU7</accession>
<feature type="transmembrane region" description="Helical" evidence="1">
    <location>
        <begin position="126"/>
        <end position="144"/>
    </location>
</feature>
<dbReference type="EMBL" id="MGDB01000044">
    <property type="protein sequence ID" value="OGL42493.1"/>
    <property type="molecule type" value="Genomic_DNA"/>
</dbReference>
<sequence length="199" mass="23643">MSFGFGIGWDSIDIVSYLYYFVFIFSFLVFLFVYLRPLNKKLRNKSHPVGNNLKPSEETLKKLLPATYIIIFLSIFTFSGFYNPKIVELEWFHVSKYRYYAPLYPFIFLTIAFGLKTIWSEFNNTVLKTLAAITFVLLIATGLYSNLRLIRFDEIGKGFIFKGYYYDELLPRYIQNRGRNFKKINYLIGRIDEEYVPDY</sequence>
<comment type="caution">
    <text evidence="2">The sequence shown here is derived from an EMBL/GenBank/DDBJ whole genome shotgun (WGS) entry which is preliminary data.</text>
</comment>
<evidence type="ECO:0000313" key="3">
    <source>
        <dbReference type="Proteomes" id="UP000178526"/>
    </source>
</evidence>
<keyword evidence="1" id="KW-1133">Transmembrane helix</keyword>
<gene>
    <name evidence="2" type="ORF">A2042_09320</name>
</gene>
<protein>
    <submittedName>
        <fullName evidence="2">Uncharacterized protein</fullName>
    </submittedName>
</protein>
<reference evidence="2 3" key="1">
    <citation type="journal article" date="2016" name="Nat. Commun.">
        <title>Thousands of microbial genomes shed light on interconnected biogeochemical processes in an aquifer system.</title>
        <authorList>
            <person name="Anantharaman K."/>
            <person name="Brown C.T."/>
            <person name="Hug L.A."/>
            <person name="Sharon I."/>
            <person name="Castelle C.J."/>
            <person name="Probst A.J."/>
            <person name="Thomas B.C."/>
            <person name="Singh A."/>
            <person name="Wilkins M.J."/>
            <person name="Karaoz U."/>
            <person name="Brodie E.L."/>
            <person name="Williams K.H."/>
            <person name="Hubbard S.S."/>
            <person name="Banfield J.F."/>
        </authorList>
    </citation>
    <scope>NUCLEOTIDE SEQUENCE [LARGE SCALE GENOMIC DNA]</scope>
</reference>
<feature type="transmembrane region" description="Helical" evidence="1">
    <location>
        <begin position="102"/>
        <end position="119"/>
    </location>
</feature>
<keyword evidence="1" id="KW-0812">Transmembrane</keyword>
<dbReference type="Proteomes" id="UP000178526">
    <property type="component" value="Unassembled WGS sequence"/>
</dbReference>
<dbReference type="AlphaFoldDB" id="A0A1F7RLU7"/>
<organism evidence="2 3">
    <name type="scientific">Candidatus Schekmanbacteria bacterium GWA2_38_11</name>
    <dbReference type="NCBI Taxonomy" id="1817876"/>
    <lineage>
        <taxon>Bacteria</taxon>
        <taxon>Candidatus Schekmaniibacteriota</taxon>
    </lineage>
</organism>
<evidence type="ECO:0000313" key="2">
    <source>
        <dbReference type="EMBL" id="OGL42493.1"/>
    </source>
</evidence>
<feature type="transmembrane region" description="Helical" evidence="1">
    <location>
        <begin position="63"/>
        <end position="82"/>
    </location>
</feature>
<keyword evidence="1" id="KW-0472">Membrane</keyword>